<dbReference type="EMBL" id="LSRS01000003">
    <property type="protein sequence ID" value="KAF1085340.1"/>
    <property type="molecule type" value="Genomic_DNA"/>
</dbReference>
<dbReference type="Proteomes" id="UP000798488">
    <property type="component" value="Unassembled WGS sequence"/>
</dbReference>
<evidence type="ECO:0000313" key="1">
    <source>
        <dbReference type="EMBL" id="KAF1085340.1"/>
    </source>
</evidence>
<sequence length="41" mass="4411">MIYWLAWTREDAAALSLTGSLLVAESPLAHSIKPDPFNGPA</sequence>
<organism evidence="1 2">
    <name type="scientific">Sporotomaculum syntrophicum</name>
    <dbReference type="NCBI Taxonomy" id="182264"/>
    <lineage>
        <taxon>Bacteria</taxon>
        <taxon>Bacillati</taxon>
        <taxon>Bacillota</taxon>
        <taxon>Clostridia</taxon>
        <taxon>Eubacteriales</taxon>
        <taxon>Desulfallaceae</taxon>
        <taxon>Sporotomaculum</taxon>
    </lineage>
</organism>
<dbReference type="AlphaFoldDB" id="A0A9D2WQN1"/>
<accession>A0A9D2WQN1</accession>
<comment type="caution">
    <text evidence="1">The sequence shown here is derived from an EMBL/GenBank/DDBJ whole genome shotgun (WGS) entry which is preliminary data.</text>
</comment>
<name>A0A9D2WQN1_9FIRM</name>
<reference evidence="1" key="1">
    <citation type="submission" date="2016-02" db="EMBL/GenBank/DDBJ databases">
        <title>Draft Genome Sequence of Sporotomaculum syntrophicum Strain FB, a Syntrophic Benzoate Degrader.</title>
        <authorList>
            <person name="Nobu M.K."/>
            <person name="Narihiro T."/>
            <person name="Qiu Y.-L."/>
            <person name="Ohashi A."/>
            <person name="Liu W.-T."/>
            <person name="Yuji S."/>
        </authorList>
    </citation>
    <scope>NUCLEOTIDE SEQUENCE</scope>
    <source>
        <strain evidence="1">FB</strain>
    </source>
</reference>
<protein>
    <submittedName>
        <fullName evidence="1">Uncharacterized protein</fullName>
    </submittedName>
</protein>
<keyword evidence="2" id="KW-1185">Reference proteome</keyword>
<gene>
    <name evidence="1" type="ORF">SPSYN_01476</name>
</gene>
<proteinExistence type="predicted"/>
<evidence type="ECO:0000313" key="2">
    <source>
        <dbReference type="Proteomes" id="UP000798488"/>
    </source>
</evidence>